<dbReference type="SUPFAM" id="SSF53850">
    <property type="entry name" value="Periplasmic binding protein-like II"/>
    <property type="match status" value="1"/>
</dbReference>
<dbReference type="InterPro" id="IPR050682">
    <property type="entry name" value="ModA/WtpA"/>
</dbReference>
<dbReference type="KEGG" id="halx:M0R89_04595"/>
<gene>
    <name evidence="2" type="ORF">M0R89_04595</name>
</gene>
<organism evidence="2 3">
    <name type="scientific">Halorussus limi</name>
    <dbReference type="NCBI Taxonomy" id="2938695"/>
    <lineage>
        <taxon>Archaea</taxon>
        <taxon>Methanobacteriati</taxon>
        <taxon>Methanobacteriota</taxon>
        <taxon>Stenosarchaea group</taxon>
        <taxon>Halobacteria</taxon>
        <taxon>Halobacteriales</taxon>
        <taxon>Haladaptataceae</taxon>
        <taxon>Halorussus</taxon>
    </lineage>
</organism>
<dbReference type="GeneID" id="72184452"/>
<dbReference type="CDD" id="cd13540">
    <property type="entry name" value="PBP2_ModA_WtpA"/>
    <property type="match status" value="1"/>
</dbReference>
<dbReference type="EMBL" id="CP096659">
    <property type="protein sequence ID" value="UPV75347.1"/>
    <property type="molecule type" value="Genomic_DNA"/>
</dbReference>
<name>A0A8U0HWP2_9EURY</name>
<evidence type="ECO:0000313" key="2">
    <source>
        <dbReference type="EMBL" id="UPV75347.1"/>
    </source>
</evidence>
<dbReference type="Pfam" id="PF13531">
    <property type="entry name" value="SBP_bac_11"/>
    <property type="match status" value="1"/>
</dbReference>
<evidence type="ECO:0000313" key="3">
    <source>
        <dbReference type="Proteomes" id="UP000830729"/>
    </source>
</evidence>
<dbReference type="AlphaFoldDB" id="A0A8U0HWP2"/>
<dbReference type="GO" id="GO:0030973">
    <property type="term" value="F:molybdate ion binding"/>
    <property type="evidence" value="ECO:0007669"/>
    <property type="project" value="TreeGrafter"/>
</dbReference>
<dbReference type="PANTHER" id="PTHR30632:SF16">
    <property type="entry name" value="MOLYBDATE_TUNGSTATE-BINDING PROTEIN WTPA"/>
    <property type="match status" value="1"/>
</dbReference>
<reference evidence="2 3" key="1">
    <citation type="submission" date="2022-04" db="EMBL/GenBank/DDBJ databases">
        <title>Diverse halophilic archaea isolated from saline environments.</title>
        <authorList>
            <person name="Cui H.-L."/>
        </authorList>
    </citation>
    <scope>NUCLEOTIDE SEQUENCE [LARGE SCALE GENOMIC DNA]</scope>
    <source>
        <strain evidence="2 3">XZYJT49</strain>
    </source>
</reference>
<dbReference type="Proteomes" id="UP000830729">
    <property type="component" value="Chromosome"/>
</dbReference>
<accession>A0A8U0HWP2</accession>
<proteinExistence type="inferred from homology"/>
<keyword evidence="3" id="KW-1185">Reference proteome</keyword>
<dbReference type="Gene3D" id="3.40.190.10">
    <property type="entry name" value="Periplasmic binding protein-like II"/>
    <property type="match status" value="2"/>
</dbReference>
<protein>
    <submittedName>
        <fullName evidence="2">Extracellular solute-binding protein</fullName>
    </submittedName>
</protein>
<dbReference type="GO" id="GO:0015689">
    <property type="term" value="P:molybdate ion transport"/>
    <property type="evidence" value="ECO:0007669"/>
    <property type="project" value="TreeGrafter"/>
</dbReference>
<dbReference type="RefSeq" id="WP_248651389.1">
    <property type="nucleotide sequence ID" value="NZ_CP096659.1"/>
</dbReference>
<sequence length="287" mass="30461">MRRRTLLLSGCALAGGALGVRVTGSDSGGSEADGTGANSRTPPARALVAGSLQTVAGEVAGATVEAHGSLAAAELVRSGARDPDAVALADPGLVSDLAGWHAVFATNALTVAYDPDSEYADAIRDDWRSALAREDVSVGRTDPARDPLGYRTLLALTLAGREGAPADAIRANADVFPETQLLRTLEAGGLDAAFAYRNMAVAHDLPRVDLPPKFDLSDPELADRYRTAEVTVGGETIRGEPIRYGAAFLTDRGERFYRNLVEDAERLREYGFTVPDRYPVEHGRDNR</sequence>
<dbReference type="PANTHER" id="PTHR30632">
    <property type="entry name" value="MOLYBDATE-BINDING PERIPLASMIC PROTEIN"/>
    <property type="match status" value="1"/>
</dbReference>
<evidence type="ECO:0000256" key="1">
    <source>
        <dbReference type="ARBA" id="ARBA00009438"/>
    </source>
</evidence>
<comment type="similarity">
    <text evidence="1">Belongs to the bacterial solute-binding protein 1 family. WtpA subfamily.</text>
</comment>